<dbReference type="SMART" id="SM00448">
    <property type="entry name" value="REC"/>
    <property type="match status" value="1"/>
</dbReference>
<evidence type="ECO:0000256" key="2">
    <source>
        <dbReference type="ARBA" id="ARBA00023012"/>
    </source>
</evidence>
<dbReference type="Proteomes" id="UP001165293">
    <property type="component" value="Unassembled WGS sequence"/>
</dbReference>
<keyword evidence="3" id="KW-0238">DNA-binding</keyword>
<dbReference type="PROSITE" id="PS50110">
    <property type="entry name" value="RESPONSE_REGULATORY"/>
    <property type="match status" value="1"/>
</dbReference>
<organism evidence="6 7">
    <name type="scientific">Noviluteimonas lactosilytica</name>
    <dbReference type="NCBI Taxonomy" id="2888523"/>
    <lineage>
        <taxon>Bacteria</taxon>
        <taxon>Pseudomonadati</taxon>
        <taxon>Pseudomonadota</taxon>
        <taxon>Gammaproteobacteria</taxon>
        <taxon>Lysobacterales</taxon>
        <taxon>Lysobacteraceae</taxon>
        <taxon>Noviluteimonas</taxon>
    </lineage>
</organism>
<dbReference type="SUPFAM" id="SSF52172">
    <property type="entry name" value="CheY-like"/>
    <property type="match status" value="1"/>
</dbReference>
<reference evidence="6" key="1">
    <citation type="submission" date="2021-10" db="EMBL/GenBank/DDBJ databases">
        <authorList>
            <person name="Lyu M."/>
            <person name="Wang X."/>
            <person name="Meng X."/>
            <person name="Xu K."/>
        </authorList>
    </citation>
    <scope>NUCLEOTIDE SEQUENCE</scope>
    <source>
        <strain evidence="6">A6</strain>
    </source>
</reference>
<feature type="domain" description="Response regulatory" evidence="5">
    <location>
        <begin position="13"/>
        <end position="123"/>
    </location>
</feature>
<name>A0ABS8JD75_9GAMM</name>
<dbReference type="PANTHER" id="PTHR48111">
    <property type="entry name" value="REGULATOR OF RPOS"/>
    <property type="match status" value="1"/>
</dbReference>
<accession>A0ABS8JD75</accession>
<comment type="caution">
    <text evidence="6">The sequence shown here is derived from an EMBL/GenBank/DDBJ whole genome shotgun (WGS) entry which is preliminary data.</text>
</comment>
<dbReference type="InterPro" id="IPR011006">
    <property type="entry name" value="CheY-like_superfamily"/>
</dbReference>
<keyword evidence="7" id="KW-1185">Reference proteome</keyword>
<evidence type="ECO:0000313" key="6">
    <source>
        <dbReference type="EMBL" id="MCC8361559.1"/>
    </source>
</evidence>
<keyword evidence="2" id="KW-0902">Two-component regulatory system</keyword>
<keyword evidence="1 4" id="KW-0597">Phosphoprotein</keyword>
<evidence type="ECO:0000256" key="4">
    <source>
        <dbReference type="PROSITE-ProRule" id="PRU00169"/>
    </source>
</evidence>
<dbReference type="PANTHER" id="PTHR48111:SF40">
    <property type="entry name" value="PHOSPHATE REGULON TRANSCRIPTIONAL REGULATORY PROTEIN PHOB"/>
    <property type="match status" value="1"/>
</dbReference>
<dbReference type="Gene3D" id="3.40.50.2300">
    <property type="match status" value="1"/>
</dbReference>
<evidence type="ECO:0000256" key="3">
    <source>
        <dbReference type="ARBA" id="ARBA00023125"/>
    </source>
</evidence>
<dbReference type="Pfam" id="PF00072">
    <property type="entry name" value="Response_reg"/>
    <property type="match status" value="1"/>
</dbReference>
<sequence>MSDPSMNAAQRPRVLIAEDEACLAFALADLLEDAGYDVVPFARLDDVARAAADGADFDLAILDINLAGELVYPVVPRLRDRGVPILFASAYGTRSIPAEYDDVIVLQKPYDPVAMLSTVASMLTARTVWRAV</sequence>
<proteinExistence type="predicted"/>
<evidence type="ECO:0000259" key="5">
    <source>
        <dbReference type="PROSITE" id="PS50110"/>
    </source>
</evidence>
<dbReference type="InterPro" id="IPR039420">
    <property type="entry name" value="WalR-like"/>
</dbReference>
<dbReference type="InterPro" id="IPR001789">
    <property type="entry name" value="Sig_transdc_resp-reg_receiver"/>
</dbReference>
<dbReference type="EMBL" id="JAJGAK010000001">
    <property type="protein sequence ID" value="MCC8361559.1"/>
    <property type="molecule type" value="Genomic_DNA"/>
</dbReference>
<feature type="modified residue" description="4-aspartylphosphate" evidence="4">
    <location>
        <position position="63"/>
    </location>
</feature>
<gene>
    <name evidence="6" type="ORF">LK996_00470</name>
</gene>
<dbReference type="RefSeq" id="WP_230525214.1">
    <property type="nucleotide sequence ID" value="NZ_JAJGAK010000001.1"/>
</dbReference>
<protein>
    <submittedName>
        <fullName evidence="6">Response regulator</fullName>
    </submittedName>
</protein>
<evidence type="ECO:0000313" key="7">
    <source>
        <dbReference type="Proteomes" id="UP001165293"/>
    </source>
</evidence>
<evidence type="ECO:0000256" key="1">
    <source>
        <dbReference type="ARBA" id="ARBA00022553"/>
    </source>
</evidence>